<organism evidence="2 3">
    <name type="scientific">Eiseniibacteriota bacterium</name>
    <dbReference type="NCBI Taxonomy" id="2212470"/>
    <lineage>
        <taxon>Bacteria</taxon>
        <taxon>Candidatus Eiseniibacteriota</taxon>
    </lineage>
</organism>
<protein>
    <submittedName>
        <fullName evidence="2">DUF2779 domain-containing protein</fullName>
    </submittedName>
</protein>
<accession>A0A538TNL5</accession>
<feature type="domain" description="DUF2779" evidence="1">
    <location>
        <begin position="313"/>
        <end position="436"/>
    </location>
</feature>
<dbReference type="InterPro" id="IPR021301">
    <property type="entry name" value="DUF2779"/>
</dbReference>
<sequence>MNQLPLFDISASRRASVRALSKSRVMAGLQCMKRLYLEAYHHREKDQMDLGRLAILEAGRQVGEVARGRYPGGIMANEDPQLHDQAVRQTSAALADPATPAVYEAAFTHAQIRARVDILARAGGKAWNLIEVKSSSGFKEEYLADIAVQLHVAEGAGVPIARARLLHVNNQYVWPGGEYDLGALFTEQDLTAEARGAIPGLLARIEAMRATLQATEAPDVAVGPHCRKPYICSFYDYCHQGAPEHHVADLPRLSPKIYGALLGADISDIRDIPEEFDGLSDLQWRVRNCVLTGEPYSHPDLKTKLEEVRYPIHFLDFETCNPAIPIIPGTKPFQQTPFQWSDHVLEAGGALHERTYLHTERTDPRRRLTEELLAALDGDGSIVVYSEFEARVIRGLAEAIPSLAGRLLPLVEERMVDLHHLIHAHYYHPDFHGSFSIKAVLPVLVEGLDYSDLEIREGSQAAGAFAVMTDPKTPDWQRKKLREGLLAYCRRDTEAMLRLFQTLKENS</sequence>
<dbReference type="Proteomes" id="UP000317691">
    <property type="component" value="Unassembled WGS sequence"/>
</dbReference>
<proteinExistence type="predicted"/>
<reference evidence="2 3" key="1">
    <citation type="journal article" date="2019" name="Nat. Microbiol.">
        <title>Mediterranean grassland soil C-N compound turnover is dependent on rainfall and depth, and is mediated by genomically divergent microorganisms.</title>
        <authorList>
            <person name="Diamond S."/>
            <person name="Andeer P.F."/>
            <person name="Li Z."/>
            <person name="Crits-Christoph A."/>
            <person name="Burstein D."/>
            <person name="Anantharaman K."/>
            <person name="Lane K.R."/>
            <person name="Thomas B.C."/>
            <person name="Pan C."/>
            <person name="Northen T.R."/>
            <person name="Banfield J.F."/>
        </authorList>
    </citation>
    <scope>NUCLEOTIDE SEQUENCE [LARGE SCALE GENOMIC DNA]</scope>
    <source>
        <strain evidence="2">WS_9</strain>
    </source>
</reference>
<evidence type="ECO:0000259" key="1">
    <source>
        <dbReference type="Pfam" id="PF11074"/>
    </source>
</evidence>
<evidence type="ECO:0000313" key="2">
    <source>
        <dbReference type="EMBL" id="TMQ65221.1"/>
    </source>
</evidence>
<name>A0A538TNL5_UNCEI</name>
<dbReference type="EMBL" id="VBOZ01000014">
    <property type="protein sequence ID" value="TMQ65221.1"/>
    <property type="molecule type" value="Genomic_DNA"/>
</dbReference>
<comment type="caution">
    <text evidence="2">The sequence shown here is derived from an EMBL/GenBank/DDBJ whole genome shotgun (WGS) entry which is preliminary data.</text>
</comment>
<dbReference type="AlphaFoldDB" id="A0A538TNL5"/>
<evidence type="ECO:0000313" key="3">
    <source>
        <dbReference type="Proteomes" id="UP000317691"/>
    </source>
</evidence>
<gene>
    <name evidence="2" type="ORF">E6K79_05500</name>
</gene>
<dbReference type="Pfam" id="PF11074">
    <property type="entry name" value="DUF2779"/>
    <property type="match status" value="1"/>
</dbReference>